<gene>
    <name evidence="1" type="ORF">HanXRQr2_Chr15g0673931</name>
</gene>
<accession>A0A9K3DYY1</accession>
<comment type="caution">
    <text evidence="1">The sequence shown here is derived from an EMBL/GenBank/DDBJ whole genome shotgun (WGS) entry which is preliminary data.</text>
</comment>
<evidence type="ECO:0000313" key="1">
    <source>
        <dbReference type="EMBL" id="KAF5762891.1"/>
    </source>
</evidence>
<evidence type="ECO:0000313" key="2">
    <source>
        <dbReference type="Proteomes" id="UP000215914"/>
    </source>
</evidence>
<keyword evidence="2" id="KW-1185">Reference proteome</keyword>
<dbReference type="AlphaFoldDB" id="A0A9K3DYY1"/>
<dbReference type="Proteomes" id="UP000215914">
    <property type="component" value="Unassembled WGS sequence"/>
</dbReference>
<protein>
    <submittedName>
        <fullName evidence="1">Uncharacterized protein</fullName>
    </submittedName>
</protein>
<dbReference type="Gramene" id="mRNA:HanXRQr2_Chr15g0673931">
    <property type="protein sequence ID" value="CDS:HanXRQr2_Chr15g0673931.1"/>
    <property type="gene ID" value="HanXRQr2_Chr15g0673931"/>
</dbReference>
<sequence>MLKQLNLVKHLNLKNPKKPAAAVISSPSSSSWFCLLLLPFLPGFRLKTTPASEFVAETCIWNAEPYHSRAPNLIILERRT</sequence>
<organism evidence="1 2">
    <name type="scientific">Helianthus annuus</name>
    <name type="common">Common sunflower</name>
    <dbReference type="NCBI Taxonomy" id="4232"/>
    <lineage>
        <taxon>Eukaryota</taxon>
        <taxon>Viridiplantae</taxon>
        <taxon>Streptophyta</taxon>
        <taxon>Embryophyta</taxon>
        <taxon>Tracheophyta</taxon>
        <taxon>Spermatophyta</taxon>
        <taxon>Magnoliopsida</taxon>
        <taxon>eudicotyledons</taxon>
        <taxon>Gunneridae</taxon>
        <taxon>Pentapetalae</taxon>
        <taxon>asterids</taxon>
        <taxon>campanulids</taxon>
        <taxon>Asterales</taxon>
        <taxon>Asteraceae</taxon>
        <taxon>Asteroideae</taxon>
        <taxon>Heliantheae alliance</taxon>
        <taxon>Heliantheae</taxon>
        <taxon>Helianthus</taxon>
    </lineage>
</organism>
<proteinExistence type="predicted"/>
<reference evidence="1" key="1">
    <citation type="journal article" date="2017" name="Nature">
        <title>The sunflower genome provides insights into oil metabolism, flowering and Asterid evolution.</title>
        <authorList>
            <person name="Badouin H."/>
            <person name="Gouzy J."/>
            <person name="Grassa C.J."/>
            <person name="Murat F."/>
            <person name="Staton S.E."/>
            <person name="Cottret L."/>
            <person name="Lelandais-Briere C."/>
            <person name="Owens G.L."/>
            <person name="Carrere S."/>
            <person name="Mayjonade B."/>
            <person name="Legrand L."/>
            <person name="Gill N."/>
            <person name="Kane N.C."/>
            <person name="Bowers J.E."/>
            <person name="Hubner S."/>
            <person name="Bellec A."/>
            <person name="Berard A."/>
            <person name="Berges H."/>
            <person name="Blanchet N."/>
            <person name="Boniface M.C."/>
            <person name="Brunel D."/>
            <person name="Catrice O."/>
            <person name="Chaidir N."/>
            <person name="Claudel C."/>
            <person name="Donnadieu C."/>
            <person name="Faraut T."/>
            <person name="Fievet G."/>
            <person name="Helmstetter N."/>
            <person name="King M."/>
            <person name="Knapp S.J."/>
            <person name="Lai Z."/>
            <person name="Le Paslier M.C."/>
            <person name="Lippi Y."/>
            <person name="Lorenzon L."/>
            <person name="Mandel J.R."/>
            <person name="Marage G."/>
            <person name="Marchand G."/>
            <person name="Marquand E."/>
            <person name="Bret-Mestries E."/>
            <person name="Morien E."/>
            <person name="Nambeesan S."/>
            <person name="Nguyen T."/>
            <person name="Pegot-Espagnet P."/>
            <person name="Pouilly N."/>
            <person name="Raftis F."/>
            <person name="Sallet E."/>
            <person name="Schiex T."/>
            <person name="Thomas J."/>
            <person name="Vandecasteele C."/>
            <person name="Vares D."/>
            <person name="Vear F."/>
            <person name="Vautrin S."/>
            <person name="Crespi M."/>
            <person name="Mangin B."/>
            <person name="Burke J.M."/>
            <person name="Salse J."/>
            <person name="Munos S."/>
            <person name="Vincourt P."/>
            <person name="Rieseberg L.H."/>
            <person name="Langlade N.B."/>
        </authorList>
    </citation>
    <scope>NUCLEOTIDE SEQUENCE</scope>
    <source>
        <tissue evidence="1">Leaves</tissue>
    </source>
</reference>
<dbReference type="EMBL" id="MNCJ02000330">
    <property type="protein sequence ID" value="KAF5762891.1"/>
    <property type="molecule type" value="Genomic_DNA"/>
</dbReference>
<reference evidence="1" key="2">
    <citation type="submission" date="2020-06" db="EMBL/GenBank/DDBJ databases">
        <title>Helianthus annuus Genome sequencing and assembly Release 2.</title>
        <authorList>
            <person name="Gouzy J."/>
            <person name="Langlade N."/>
            <person name="Munos S."/>
        </authorList>
    </citation>
    <scope>NUCLEOTIDE SEQUENCE</scope>
    <source>
        <tissue evidence="1">Leaves</tissue>
    </source>
</reference>
<name>A0A9K3DYY1_HELAN</name>